<feature type="transmembrane region" description="Helical" evidence="1">
    <location>
        <begin position="51"/>
        <end position="72"/>
    </location>
</feature>
<accession>A0A6A6SQN7</accession>
<dbReference type="Proteomes" id="UP000799324">
    <property type="component" value="Unassembled WGS sequence"/>
</dbReference>
<keyword evidence="1" id="KW-0812">Transmembrane</keyword>
<dbReference type="AlphaFoldDB" id="A0A6A6SQN7"/>
<keyword evidence="3" id="KW-1185">Reference proteome</keyword>
<reference evidence="2" key="1">
    <citation type="journal article" date="2020" name="Stud. Mycol.">
        <title>101 Dothideomycetes genomes: a test case for predicting lifestyles and emergence of pathogens.</title>
        <authorList>
            <person name="Haridas S."/>
            <person name="Albert R."/>
            <person name="Binder M."/>
            <person name="Bloem J."/>
            <person name="Labutti K."/>
            <person name="Salamov A."/>
            <person name="Andreopoulos B."/>
            <person name="Baker S."/>
            <person name="Barry K."/>
            <person name="Bills G."/>
            <person name="Bluhm B."/>
            <person name="Cannon C."/>
            <person name="Castanera R."/>
            <person name="Culley D."/>
            <person name="Daum C."/>
            <person name="Ezra D."/>
            <person name="Gonzalez J."/>
            <person name="Henrissat B."/>
            <person name="Kuo A."/>
            <person name="Liang C."/>
            <person name="Lipzen A."/>
            <person name="Lutzoni F."/>
            <person name="Magnuson J."/>
            <person name="Mondo S."/>
            <person name="Nolan M."/>
            <person name="Ohm R."/>
            <person name="Pangilinan J."/>
            <person name="Park H.-J."/>
            <person name="Ramirez L."/>
            <person name="Alfaro M."/>
            <person name="Sun H."/>
            <person name="Tritt A."/>
            <person name="Yoshinaga Y."/>
            <person name="Zwiers L.-H."/>
            <person name="Turgeon B."/>
            <person name="Goodwin S."/>
            <person name="Spatafora J."/>
            <person name="Crous P."/>
            <person name="Grigoriev I."/>
        </authorList>
    </citation>
    <scope>NUCLEOTIDE SEQUENCE</scope>
    <source>
        <strain evidence="2">CBS 122681</strain>
    </source>
</reference>
<dbReference type="EMBL" id="MU004516">
    <property type="protein sequence ID" value="KAF2648903.1"/>
    <property type="molecule type" value="Genomic_DNA"/>
</dbReference>
<sequence>MSQPSPTTDMIARLPVEIWIQILAYTRYKELRILVEQSAHLRGVWEVHGHVIIELALTAFAPEVAILLILTIKERVRHSQKHVCMDSDITVKYTAPRSPGTWIKGLYLGRTQPIEVLETLYDFLDETTDGLKHFDSCAPTTAYANDIDLLSLLIQPAQRSDRNQQRMADRPPTEFAKVSYGLQCSYLRFTLLEEISATFYRYKSSIRLDATTSFLKDLSIGPTPRTRQHVRISFLDKNLREDHSWCGNCIFNHWHHHRRMLGRAEPNKRAWHRWQYCVEFYRA</sequence>
<evidence type="ECO:0000313" key="3">
    <source>
        <dbReference type="Proteomes" id="UP000799324"/>
    </source>
</evidence>
<evidence type="ECO:0008006" key="4">
    <source>
        <dbReference type="Google" id="ProtNLM"/>
    </source>
</evidence>
<proteinExistence type="predicted"/>
<protein>
    <recommendedName>
        <fullName evidence="4">F-box domain-containing protein</fullName>
    </recommendedName>
</protein>
<organism evidence="2 3">
    <name type="scientific">Lophiostoma macrostomum CBS 122681</name>
    <dbReference type="NCBI Taxonomy" id="1314788"/>
    <lineage>
        <taxon>Eukaryota</taxon>
        <taxon>Fungi</taxon>
        <taxon>Dikarya</taxon>
        <taxon>Ascomycota</taxon>
        <taxon>Pezizomycotina</taxon>
        <taxon>Dothideomycetes</taxon>
        <taxon>Pleosporomycetidae</taxon>
        <taxon>Pleosporales</taxon>
        <taxon>Lophiostomataceae</taxon>
        <taxon>Lophiostoma</taxon>
    </lineage>
</organism>
<gene>
    <name evidence="2" type="ORF">K491DRAFT_223142</name>
</gene>
<evidence type="ECO:0000256" key="1">
    <source>
        <dbReference type="SAM" id="Phobius"/>
    </source>
</evidence>
<evidence type="ECO:0000313" key="2">
    <source>
        <dbReference type="EMBL" id="KAF2648903.1"/>
    </source>
</evidence>
<name>A0A6A6SQN7_9PLEO</name>
<keyword evidence="1" id="KW-0472">Membrane</keyword>
<keyword evidence="1" id="KW-1133">Transmembrane helix</keyword>